<sequence length="30" mass="3465">MLIIMGVKLTGHPFILIKHKLFLKYPIENG</sequence>
<dbReference type="KEGG" id="cpf:CPF_0692"/>
<dbReference type="Proteomes" id="UP000001823">
    <property type="component" value="Chromosome"/>
</dbReference>
<reference evidence="1 2" key="1">
    <citation type="journal article" date="2006" name="Genome Res.">
        <title>Skewed genomic variability in strains of the toxigenic bacterial pathogen, Clostridium perfringens.</title>
        <authorList>
            <person name="Myers G.S."/>
            <person name="Rasko D.A."/>
            <person name="Cheung J.K."/>
            <person name="Ravel J."/>
            <person name="Seshadri R."/>
            <person name="Deboy R.T."/>
            <person name="Ren Q."/>
            <person name="Varga J."/>
            <person name="Awad M.M."/>
            <person name="Brinkac L.M."/>
            <person name="Daugherty S.C."/>
            <person name="Haft D.H."/>
            <person name="Dodson R.J."/>
            <person name="Madupu R."/>
            <person name="Nelson W.C."/>
            <person name="Rosovitz M.J."/>
            <person name="Sullivan S.A."/>
            <person name="Khouri H."/>
            <person name="Dimitrov G.I."/>
            <person name="Watkins K.L."/>
            <person name="Mulligan S."/>
            <person name="Benton J."/>
            <person name="Radune D."/>
            <person name="Fisher D.J."/>
            <person name="Atkins H.S."/>
            <person name="Hiscox T."/>
            <person name="Jost B.H."/>
            <person name="Billington S.J."/>
            <person name="Songer J.G."/>
            <person name="McClane B.A."/>
            <person name="Titball R.W."/>
            <person name="Rood J.I."/>
            <person name="Melville S.B."/>
            <person name="Paulsen I.T."/>
        </authorList>
    </citation>
    <scope>NUCLEOTIDE SEQUENCE [LARGE SCALE GENOMIC DNA]</scope>
    <source>
        <strain evidence="2">ATCC 13124 / DSM 756 / JCM 1290 / NCIMB 6125 / NCTC 8237 / S 107 / Type A</strain>
    </source>
</reference>
<name>A0A0H2YQL8_CLOP1</name>
<dbReference type="HOGENOM" id="CLU_3402882_0_0_9"/>
<keyword evidence="2" id="KW-1185">Reference proteome</keyword>
<gene>
    <name evidence="1" type="ordered locus">CPF_0692</name>
</gene>
<evidence type="ECO:0000313" key="1">
    <source>
        <dbReference type="EMBL" id="ABG82877.1"/>
    </source>
</evidence>
<dbReference type="AlphaFoldDB" id="A0A0H2YQL8"/>
<evidence type="ECO:0000313" key="2">
    <source>
        <dbReference type="Proteomes" id="UP000001823"/>
    </source>
</evidence>
<protein>
    <submittedName>
        <fullName evidence="1">Uncharacterized protein</fullName>
    </submittedName>
</protein>
<proteinExistence type="predicted"/>
<dbReference type="EMBL" id="CP000246">
    <property type="protein sequence ID" value="ABG82877.1"/>
    <property type="molecule type" value="Genomic_DNA"/>
</dbReference>
<organism evidence="1 2">
    <name type="scientific">Clostridium perfringens (strain ATCC 13124 / DSM 756 / JCM 1290 / NCIMB 6125 / NCTC 8237 / Type A)</name>
    <dbReference type="NCBI Taxonomy" id="195103"/>
    <lineage>
        <taxon>Bacteria</taxon>
        <taxon>Bacillati</taxon>
        <taxon>Bacillota</taxon>
        <taxon>Clostridia</taxon>
        <taxon>Eubacteriales</taxon>
        <taxon>Clostridiaceae</taxon>
        <taxon>Clostridium</taxon>
    </lineage>
</organism>
<accession>A0A0H2YQL8</accession>
<dbReference type="PaxDb" id="195103-CPF_0692"/>